<dbReference type="Gene3D" id="1.10.1740.10">
    <property type="match status" value="1"/>
</dbReference>
<sequence length="407" mass="46748">MGYNESLKQLFQKEFAKMVAVISKKYGLQNITLAEDIISETFLTAAEYWGMNGMPDNPTAWLYAVARQKLAYQFRRQSIYNSKVLPAIKPEEEAEEMQTPDFSPEQIRDSQLQMLFAICNPAIASESQIGLALRILCGFGIDEIAEAFLTSKDTINKRLYRAKEKLREEKVDLAFPDPAVLPARLQTVLRIIYLLFNEGYYSQTQNEILRKELCIEALRLGLMLTEYAPTNLPETHALIALMCFNASRLDARISSDTSAILYEEQDEDLWDKQLIRQGIRYLGSATTGSELTTYHLEARIASWHIQKEDTPEKWNSILWLYDQLLLLSYSHSIALNRLYALYKAKGKAAALPEVLALNMENNHFYWLLLAELHHNEPLQRSYYEKALRLAKSGIEQQVISKKIDQLS</sequence>
<dbReference type="AlphaFoldDB" id="A0A3E1YAH0"/>
<dbReference type="OrthoDB" id="9780299at2"/>
<evidence type="ECO:0000313" key="2">
    <source>
        <dbReference type="EMBL" id="RFS22710.1"/>
    </source>
</evidence>
<accession>A0A3E1YAH0</accession>
<reference evidence="2 3" key="1">
    <citation type="submission" date="2018-07" db="EMBL/GenBank/DDBJ databases">
        <title>Chitinophaga K2CV101002-2 sp. nov., isolated from a monsoon evergreen broad-leaved forest soil.</title>
        <authorList>
            <person name="Lv Y."/>
        </authorList>
    </citation>
    <scope>NUCLEOTIDE SEQUENCE [LARGE SCALE GENOMIC DNA]</scope>
    <source>
        <strain evidence="2 3">GDMCC 1.1288</strain>
    </source>
</reference>
<gene>
    <name evidence="2" type="ORF">DVR12_13025</name>
</gene>
<dbReference type="NCBIfam" id="TIGR02937">
    <property type="entry name" value="sigma70-ECF"/>
    <property type="match status" value="1"/>
</dbReference>
<dbReference type="GO" id="GO:0003700">
    <property type="term" value="F:DNA-binding transcription factor activity"/>
    <property type="evidence" value="ECO:0007669"/>
    <property type="project" value="InterPro"/>
</dbReference>
<dbReference type="InterPro" id="IPR013324">
    <property type="entry name" value="RNA_pol_sigma_r3/r4-like"/>
</dbReference>
<dbReference type="InterPro" id="IPR013325">
    <property type="entry name" value="RNA_pol_sigma_r2"/>
</dbReference>
<dbReference type="PANTHER" id="PTHR47756">
    <property type="entry name" value="BLL6612 PROTEIN-RELATED"/>
    <property type="match status" value="1"/>
</dbReference>
<dbReference type="EMBL" id="QPMM01000006">
    <property type="protein sequence ID" value="RFS22710.1"/>
    <property type="molecule type" value="Genomic_DNA"/>
</dbReference>
<evidence type="ECO:0000259" key="1">
    <source>
        <dbReference type="Pfam" id="PF20239"/>
    </source>
</evidence>
<comment type="caution">
    <text evidence="2">The sequence shown here is derived from an EMBL/GenBank/DDBJ whole genome shotgun (WGS) entry which is preliminary data.</text>
</comment>
<dbReference type="Proteomes" id="UP000260644">
    <property type="component" value="Unassembled WGS sequence"/>
</dbReference>
<dbReference type="RefSeq" id="WP_116976103.1">
    <property type="nucleotide sequence ID" value="NZ_QPMM01000006.1"/>
</dbReference>
<evidence type="ECO:0000313" key="3">
    <source>
        <dbReference type="Proteomes" id="UP000260644"/>
    </source>
</evidence>
<dbReference type="InterPro" id="IPR046531">
    <property type="entry name" value="DUF6596"/>
</dbReference>
<organism evidence="2 3">
    <name type="scientific">Chitinophaga silvatica</name>
    <dbReference type="NCBI Taxonomy" id="2282649"/>
    <lineage>
        <taxon>Bacteria</taxon>
        <taxon>Pseudomonadati</taxon>
        <taxon>Bacteroidota</taxon>
        <taxon>Chitinophagia</taxon>
        <taxon>Chitinophagales</taxon>
        <taxon>Chitinophagaceae</taxon>
        <taxon>Chitinophaga</taxon>
    </lineage>
</organism>
<dbReference type="Pfam" id="PF20239">
    <property type="entry name" value="DUF6596"/>
    <property type="match status" value="1"/>
</dbReference>
<name>A0A3E1YAH0_9BACT</name>
<dbReference type="SUPFAM" id="SSF88946">
    <property type="entry name" value="Sigma2 domain of RNA polymerase sigma factors"/>
    <property type="match status" value="1"/>
</dbReference>
<dbReference type="Gene3D" id="1.10.10.10">
    <property type="entry name" value="Winged helix-like DNA-binding domain superfamily/Winged helix DNA-binding domain"/>
    <property type="match status" value="1"/>
</dbReference>
<proteinExistence type="predicted"/>
<dbReference type="SUPFAM" id="SSF88659">
    <property type="entry name" value="Sigma3 and sigma4 domains of RNA polymerase sigma factors"/>
    <property type="match status" value="1"/>
</dbReference>
<feature type="domain" description="DUF6596" evidence="1">
    <location>
        <begin position="184"/>
        <end position="285"/>
    </location>
</feature>
<protein>
    <submittedName>
        <fullName evidence="2">RNA polymerase subunit sigma</fullName>
    </submittedName>
</protein>
<dbReference type="PANTHER" id="PTHR47756:SF2">
    <property type="entry name" value="BLL6612 PROTEIN"/>
    <property type="match status" value="1"/>
</dbReference>
<dbReference type="InterPro" id="IPR036388">
    <property type="entry name" value="WH-like_DNA-bd_sf"/>
</dbReference>
<dbReference type="InterPro" id="IPR014284">
    <property type="entry name" value="RNA_pol_sigma-70_dom"/>
</dbReference>
<keyword evidence="3" id="KW-1185">Reference proteome</keyword>
<dbReference type="GO" id="GO:0006352">
    <property type="term" value="P:DNA-templated transcription initiation"/>
    <property type="evidence" value="ECO:0007669"/>
    <property type="project" value="InterPro"/>
</dbReference>